<name>A0A919N8D3_9ACTN</name>
<gene>
    <name evidence="3" type="ORF">Asi03nite_38490</name>
</gene>
<accession>A0A919N8D3</accession>
<evidence type="ECO:0000313" key="3">
    <source>
        <dbReference type="EMBL" id="GIF06311.1"/>
    </source>
</evidence>
<feature type="compositionally biased region" description="Basic and acidic residues" evidence="1">
    <location>
        <begin position="38"/>
        <end position="48"/>
    </location>
</feature>
<evidence type="ECO:0000256" key="2">
    <source>
        <dbReference type="SAM" id="Phobius"/>
    </source>
</evidence>
<evidence type="ECO:0000313" key="4">
    <source>
        <dbReference type="Proteomes" id="UP000629619"/>
    </source>
</evidence>
<proteinExistence type="predicted"/>
<comment type="caution">
    <text evidence="3">The sequence shown here is derived from an EMBL/GenBank/DDBJ whole genome shotgun (WGS) entry which is preliminary data.</text>
</comment>
<evidence type="ECO:0000256" key="1">
    <source>
        <dbReference type="SAM" id="MobiDB-lite"/>
    </source>
</evidence>
<dbReference type="EMBL" id="BOMW01000035">
    <property type="protein sequence ID" value="GIF06311.1"/>
    <property type="molecule type" value="Genomic_DNA"/>
</dbReference>
<dbReference type="RefSeq" id="WP_239102778.1">
    <property type="nucleotide sequence ID" value="NZ_BOMW01000035.1"/>
</dbReference>
<keyword evidence="2" id="KW-0472">Membrane</keyword>
<keyword evidence="2" id="KW-0812">Transmembrane</keyword>
<dbReference type="Proteomes" id="UP000629619">
    <property type="component" value="Unassembled WGS sequence"/>
</dbReference>
<organism evidence="3 4">
    <name type="scientific">Actinoplanes siamensis</name>
    <dbReference type="NCBI Taxonomy" id="1223317"/>
    <lineage>
        <taxon>Bacteria</taxon>
        <taxon>Bacillati</taxon>
        <taxon>Actinomycetota</taxon>
        <taxon>Actinomycetes</taxon>
        <taxon>Micromonosporales</taxon>
        <taxon>Micromonosporaceae</taxon>
        <taxon>Actinoplanes</taxon>
    </lineage>
</organism>
<keyword evidence="2" id="KW-1133">Transmembrane helix</keyword>
<protein>
    <submittedName>
        <fullName evidence="3">Uncharacterized protein</fullName>
    </submittedName>
</protein>
<feature type="region of interest" description="Disordered" evidence="1">
    <location>
        <begin position="26"/>
        <end position="48"/>
    </location>
</feature>
<sequence length="217" mass="23032">MPQSSDPPAAVASPGRLVMRRDVLTGAGAGATTPGRIELTEADHEEPTWEVRGPRRRRFDRRSRTILGVAALTAILANAGAAWAYWKITQPGPAAGPAPVPVDLMLPGRNDPTQTLRPGDTGNLQVTVTNDKDVPIRITAIRVGPGNVVADPEHRDAGCADPGVRLRRPVFQVSWEVARNTVGAFTAENALTVPPTMAKACDGATFTVPLRAEGVQR</sequence>
<keyword evidence="4" id="KW-1185">Reference proteome</keyword>
<feature type="transmembrane region" description="Helical" evidence="2">
    <location>
        <begin position="65"/>
        <end position="86"/>
    </location>
</feature>
<dbReference type="AlphaFoldDB" id="A0A919N8D3"/>
<reference evidence="3" key="1">
    <citation type="submission" date="2021-01" db="EMBL/GenBank/DDBJ databases">
        <title>Whole genome shotgun sequence of Actinoplanes siamensis NBRC 109076.</title>
        <authorList>
            <person name="Komaki H."/>
            <person name="Tamura T."/>
        </authorList>
    </citation>
    <scope>NUCLEOTIDE SEQUENCE</scope>
    <source>
        <strain evidence="3">NBRC 109076</strain>
    </source>
</reference>